<protein>
    <recommendedName>
        <fullName evidence="1">2EXR domain-containing protein</fullName>
    </recommendedName>
</protein>
<proteinExistence type="predicted"/>
<keyword evidence="3" id="KW-1185">Reference proteome</keyword>
<dbReference type="AlphaFoldDB" id="A0A6A5ZN51"/>
<dbReference type="Proteomes" id="UP000799770">
    <property type="component" value="Unassembled WGS sequence"/>
</dbReference>
<dbReference type="OrthoDB" id="3469466at2759"/>
<evidence type="ECO:0000313" key="2">
    <source>
        <dbReference type="EMBL" id="KAF2119641.1"/>
    </source>
</evidence>
<sequence>MSSSRSPPSPPARLRMLNRLPDVKFPLFQRLPKELRIEVWVFTLTQQERLVKIHLYDRNQVREIIENNSNEHGRPLIGIPDIVDTPDHLFAVTSGSQVDNTLFRINQESRDEFQRRYRVRIPCLFNDKFRRIAQASVLFINPKCDILFITYSEYHDFLLSEFIRILKSDLDPEHIGLQATSDLFDVNKESRGEASRFYRVCVPCTFQDDNDTAGVLRVNPDYDFLFVTWVSPETINFLPDFIYLLQQVCDPQKTGLLHLALSPLAYRELGDLICLSSVLKQETKTAFASTMANLHEFWSAQGGSNIMDKYGLLEKHPSRISIPPPRDTGRLGENAVNSGWAPVFGRECLSLEKATFYWSYPIMPTTLCFGRVGRDLRAISHDLGQMSELRRLVQRQCKAWLTMLSPYYDIVLINIKCQILLSSEPQAARLGNTTVGTREVSNRTEAENYLIAEEDTWHAVASERYNAEELDNAPRPTLGFWLLPAEIPGERTSQRWFRAGL</sequence>
<name>A0A6A5ZN51_9PLEO</name>
<feature type="domain" description="2EXR" evidence="1">
    <location>
        <begin position="25"/>
        <end position="147"/>
    </location>
</feature>
<dbReference type="PANTHER" id="PTHR35910:SF6">
    <property type="entry name" value="2EXR DOMAIN-CONTAINING PROTEIN"/>
    <property type="match status" value="1"/>
</dbReference>
<dbReference type="InterPro" id="IPR045518">
    <property type="entry name" value="2EXR"/>
</dbReference>
<evidence type="ECO:0000259" key="1">
    <source>
        <dbReference type="Pfam" id="PF20150"/>
    </source>
</evidence>
<dbReference type="PANTHER" id="PTHR35910">
    <property type="entry name" value="2EXR DOMAIN-CONTAINING PROTEIN"/>
    <property type="match status" value="1"/>
</dbReference>
<evidence type="ECO:0000313" key="3">
    <source>
        <dbReference type="Proteomes" id="UP000799770"/>
    </source>
</evidence>
<dbReference type="Pfam" id="PF20150">
    <property type="entry name" value="2EXR"/>
    <property type="match status" value="1"/>
</dbReference>
<dbReference type="EMBL" id="ML977315">
    <property type="protein sequence ID" value="KAF2119641.1"/>
    <property type="molecule type" value="Genomic_DNA"/>
</dbReference>
<reference evidence="2" key="1">
    <citation type="journal article" date="2020" name="Stud. Mycol.">
        <title>101 Dothideomycetes genomes: a test case for predicting lifestyles and emergence of pathogens.</title>
        <authorList>
            <person name="Haridas S."/>
            <person name="Albert R."/>
            <person name="Binder M."/>
            <person name="Bloem J."/>
            <person name="Labutti K."/>
            <person name="Salamov A."/>
            <person name="Andreopoulos B."/>
            <person name="Baker S."/>
            <person name="Barry K."/>
            <person name="Bills G."/>
            <person name="Bluhm B."/>
            <person name="Cannon C."/>
            <person name="Castanera R."/>
            <person name="Culley D."/>
            <person name="Daum C."/>
            <person name="Ezra D."/>
            <person name="Gonzalez J."/>
            <person name="Henrissat B."/>
            <person name="Kuo A."/>
            <person name="Liang C."/>
            <person name="Lipzen A."/>
            <person name="Lutzoni F."/>
            <person name="Magnuson J."/>
            <person name="Mondo S."/>
            <person name="Nolan M."/>
            <person name="Ohm R."/>
            <person name="Pangilinan J."/>
            <person name="Park H.-J."/>
            <person name="Ramirez L."/>
            <person name="Alfaro M."/>
            <person name="Sun H."/>
            <person name="Tritt A."/>
            <person name="Yoshinaga Y."/>
            <person name="Zwiers L.-H."/>
            <person name="Turgeon B."/>
            <person name="Goodwin S."/>
            <person name="Spatafora J."/>
            <person name="Crous P."/>
            <person name="Grigoriev I."/>
        </authorList>
    </citation>
    <scope>NUCLEOTIDE SEQUENCE</scope>
    <source>
        <strain evidence="2">CBS 627.86</strain>
    </source>
</reference>
<gene>
    <name evidence="2" type="ORF">BDV96DRAFT_642657</name>
</gene>
<accession>A0A6A5ZN51</accession>
<organism evidence="2 3">
    <name type="scientific">Lophiotrema nucula</name>
    <dbReference type="NCBI Taxonomy" id="690887"/>
    <lineage>
        <taxon>Eukaryota</taxon>
        <taxon>Fungi</taxon>
        <taxon>Dikarya</taxon>
        <taxon>Ascomycota</taxon>
        <taxon>Pezizomycotina</taxon>
        <taxon>Dothideomycetes</taxon>
        <taxon>Pleosporomycetidae</taxon>
        <taxon>Pleosporales</taxon>
        <taxon>Lophiotremataceae</taxon>
        <taxon>Lophiotrema</taxon>
    </lineage>
</organism>